<keyword evidence="1" id="KW-0732">Signal</keyword>
<name>A0A1J1IV14_9DIPT</name>
<reference evidence="2 3" key="1">
    <citation type="submission" date="2015-04" db="EMBL/GenBank/DDBJ databases">
        <authorList>
            <person name="Syromyatnikov M.Y."/>
            <person name="Popov V.N."/>
        </authorList>
    </citation>
    <scope>NUCLEOTIDE SEQUENCE [LARGE SCALE GENOMIC DNA]</scope>
</reference>
<gene>
    <name evidence="2" type="ORF">CLUMA_CG015623</name>
</gene>
<dbReference type="AlphaFoldDB" id="A0A1J1IV14"/>
<sequence>MTTLTNSVKRFLFIMLMCRVFFCVASEEFAKVSLILNIARENFKSWHKKGRRNEAQAQLKSENEWRSNLSKSTKQMVRSFVGIECLQILENLSKAFAIEYLQVNIHYNGSGR</sequence>
<keyword evidence="3" id="KW-1185">Reference proteome</keyword>
<evidence type="ECO:0000256" key="1">
    <source>
        <dbReference type="SAM" id="SignalP"/>
    </source>
</evidence>
<protein>
    <submittedName>
        <fullName evidence="2">CLUMA_CG015623, isoform A</fullName>
    </submittedName>
</protein>
<feature type="signal peptide" evidence="1">
    <location>
        <begin position="1"/>
        <end position="25"/>
    </location>
</feature>
<evidence type="ECO:0000313" key="2">
    <source>
        <dbReference type="EMBL" id="CRL02377.1"/>
    </source>
</evidence>
<accession>A0A1J1IV14</accession>
<proteinExistence type="predicted"/>
<dbReference type="EMBL" id="CVRI01000057">
    <property type="protein sequence ID" value="CRL02377.1"/>
    <property type="molecule type" value="Genomic_DNA"/>
</dbReference>
<feature type="chain" id="PRO_5013108520" evidence="1">
    <location>
        <begin position="26"/>
        <end position="112"/>
    </location>
</feature>
<organism evidence="2 3">
    <name type="scientific">Clunio marinus</name>
    <dbReference type="NCBI Taxonomy" id="568069"/>
    <lineage>
        <taxon>Eukaryota</taxon>
        <taxon>Metazoa</taxon>
        <taxon>Ecdysozoa</taxon>
        <taxon>Arthropoda</taxon>
        <taxon>Hexapoda</taxon>
        <taxon>Insecta</taxon>
        <taxon>Pterygota</taxon>
        <taxon>Neoptera</taxon>
        <taxon>Endopterygota</taxon>
        <taxon>Diptera</taxon>
        <taxon>Nematocera</taxon>
        <taxon>Chironomoidea</taxon>
        <taxon>Chironomidae</taxon>
        <taxon>Clunio</taxon>
    </lineage>
</organism>
<evidence type="ECO:0000313" key="3">
    <source>
        <dbReference type="Proteomes" id="UP000183832"/>
    </source>
</evidence>
<dbReference type="Proteomes" id="UP000183832">
    <property type="component" value="Unassembled WGS sequence"/>
</dbReference>